<dbReference type="Gene3D" id="1.10.1160.10">
    <property type="entry name" value="Glutamyl-trna Synthetase, Domain 2"/>
    <property type="match status" value="1"/>
</dbReference>
<protein>
    <recommendedName>
        <fullName evidence="9">Glutamine--tRNA ligase</fullName>
        <ecNumber evidence="9">6.1.1.18</ecNumber>
    </recommendedName>
    <alternativeName>
        <fullName evidence="9">Glutaminyl-tRNA synthetase</fullName>
        <shortName evidence="9">GlnRS</shortName>
    </alternativeName>
</protein>
<dbReference type="Pfam" id="PF00749">
    <property type="entry name" value="tRNA-synt_1c"/>
    <property type="match status" value="1"/>
</dbReference>
<dbReference type="InterPro" id="IPR022861">
    <property type="entry name" value="Gln_tRNA_ligase_bac"/>
</dbReference>
<sequence length="555" mass="63144">MADAEHRPSNFIRQIIDTDLASGKHNAVQTRFPPEPNGYLHIGHAKSICLNFGIAQDYHGKCNLRFDDTNPEKENVEFVESIQRDVNWLGFQWDGAVRYSSDYFEQLYGYAVELINKGLAYVCFLNNEQMREYRGNLTQPGKASPTRDTSPAENLALFEKMRAGGFKEGECSLRAKIDMASSFMCMRDPVIYRVKFAHHHQTGDKWCIYPMYDFTHCISDALEGITHSLCTLEFQDNRRLYDWILDNITIASHPQQIEFSRLNLEYAVMSKRKLQTLVEKTVVSGWDDPRMPTIAGLRRRGYTPAAIREFAKRIGVTKQDNVIEMSALEACIREDLDSAAPRAMAVLDPLKVTITNYPADGIEWVESPNHPKDDSMGSRKLPFGAVVYIDRADFREEANKKYKRLVLGGDVRLRNAYVIHADEMVKDADGNIVELKCSYLPETLGENPADGRKVRGVIHWVEATHAVPAEFRVYDRLFSVANPAAEEDFLNVVNPQSLVVKHGLVEPSLKDAKAEQAYQFEREGYYCADNRDSTAAKLVFNRTVGLRDSWGKEEE</sequence>
<dbReference type="EMBL" id="BAAAEO010000001">
    <property type="protein sequence ID" value="GAA0541074.1"/>
    <property type="molecule type" value="Genomic_DNA"/>
</dbReference>
<dbReference type="SUPFAM" id="SSF50715">
    <property type="entry name" value="Ribosomal protein L25-like"/>
    <property type="match status" value="1"/>
</dbReference>
<evidence type="ECO:0000313" key="14">
    <source>
        <dbReference type="EMBL" id="GAA0541074.1"/>
    </source>
</evidence>
<feature type="binding site" evidence="9">
    <location>
        <begin position="269"/>
        <end position="271"/>
    </location>
    <ligand>
        <name>ATP</name>
        <dbReference type="ChEBI" id="CHEBI:30616"/>
    </ligand>
</feature>
<feature type="binding site" evidence="9">
    <location>
        <position position="67"/>
    </location>
    <ligand>
        <name>L-glutamine</name>
        <dbReference type="ChEBI" id="CHEBI:58359"/>
    </ligand>
</feature>
<keyword evidence="6 9" id="KW-0648">Protein biosynthesis</keyword>
<dbReference type="PANTHER" id="PTHR43097">
    <property type="entry name" value="GLUTAMINE-TRNA LIGASE"/>
    <property type="match status" value="1"/>
</dbReference>
<dbReference type="PRINTS" id="PR00987">
    <property type="entry name" value="TRNASYNTHGLU"/>
</dbReference>
<dbReference type="Proteomes" id="UP001501169">
    <property type="component" value="Unassembled WGS sequence"/>
</dbReference>
<dbReference type="HAMAP" id="MF_00126">
    <property type="entry name" value="Gln_tRNA_synth"/>
    <property type="match status" value="1"/>
</dbReference>
<dbReference type="InterPro" id="IPR050132">
    <property type="entry name" value="Gln/Glu-tRNA_Ligase"/>
</dbReference>
<proteinExistence type="inferred from homology"/>
<evidence type="ECO:0000256" key="8">
    <source>
        <dbReference type="ARBA" id="ARBA00048270"/>
    </source>
</evidence>
<feature type="binding site" evidence="9">
    <location>
        <position position="212"/>
    </location>
    <ligand>
        <name>L-glutamine</name>
        <dbReference type="ChEBI" id="CHEBI:58359"/>
    </ligand>
</feature>
<feature type="binding site" evidence="9">
    <location>
        <position position="231"/>
    </location>
    <ligand>
        <name>ATP</name>
        <dbReference type="ChEBI" id="CHEBI:30616"/>
    </ligand>
</feature>
<dbReference type="InterPro" id="IPR049437">
    <property type="entry name" value="tRNA-synt_1c_C2"/>
</dbReference>
<dbReference type="InterPro" id="IPR001412">
    <property type="entry name" value="aa-tRNA-synth_I_CS"/>
</dbReference>
<comment type="similarity">
    <text evidence="1 9 10">Belongs to the class-I aminoacyl-tRNA synthetase family.</text>
</comment>
<feature type="domain" description="Glutamyl/glutaminyl-tRNA synthetase class Ib anti-codon binding" evidence="12">
    <location>
        <begin position="340"/>
        <end position="439"/>
    </location>
</feature>
<dbReference type="InterPro" id="IPR011035">
    <property type="entry name" value="Ribosomal_bL25/Gln-tRNA_synth"/>
</dbReference>
<dbReference type="SUPFAM" id="SSF52374">
    <property type="entry name" value="Nucleotidylyl transferase"/>
    <property type="match status" value="1"/>
</dbReference>
<keyword evidence="7 9" id="KW-0030">Aminoacyl-tRNA synthetase</keyword>
<evidence type="ECO:0000256" key="4">
    <source>
        <dbReference type="ARBA" id="ARBA00022741"/>
    </source>
</evidence>
<dbReference type="Gene3D" id="3.90.800.10">
    <property type="entry name" value="Glutamyl-tRNA Synthetase, Domain 3"/>
    <property type="match status" value="1"/>
</dbReference>
<dbReference type="NCBIfam" id="NF011291">
    <property type="entry name" value="PRK14703.1"/>
    <property type="match status" value="1"/>
</dbReference>
<reference evidence="15" key="1">
    <citation type="journal article" date="2019" name="Int. J. Syst. Evol. Microbiol.">
        <title>The Global Catalogue of Microorganisms (GCM) 10K type strain sequencing project: providing services to taxonomists for standard genome sequencing and annotation.</title>
        <authorList>
            <consortium name="The Broad Institute Genomics Platform"/>
            <consortium name="The Broad Institute Genome Sequencing Center for Infectious Disease"/>
            <person name="Wu L."/>
            <person name="Ma J."/>
        </authorList>
    </citation>
    <scope>NUCLEOTIDE SEQUENCE [LARGE SCALE GENOMIC DNA]</scope>
    <source>
        <strain evidence="15">JCM 14331</strain>
    </source>
</reference>
<dbReference type="InterPro" id="IPR014729">
    <property type="entry name" value="Rossmann-like_a/b/a_fold"/>
</dbReference>
<dbReference type="PANTHER" id="PTHR43097:SF5">
    <property type="entry name" value="GLUTAMATE--TRNA LIGASE"/>
    <property type="match status" value="1"/>
</dbReference>
<keyword evidence="15" id="KW-1185">Reference proteome</keyword>
<dbReference type="Gene3D" id="3.40.50.620">
    <property type="entry name" value="HUPs"/>
    <property type="match status" value="1"/>
</dbReference>
<keyword evidence="3 9" id="KW-0436">Ligase</keyword>
<comment type="caution">
    <text evidence="9">Lacks conserved residue(s) required for the propagation of feature annotation.</text>
</comment>
<gene>
    <name evidence="9 14" type="primary">glnS</name>
    <name evidence="14" type="ORF">GCM10009098_05820</name>
</gene>
<keyword evidence="2 9" id="KW-0963">Cytoplasm</keyword>
<feature type="short sequence motif" description="'HIGH' region" evidence="9">
    <location>
        <begin position="34"/>
        <end position="44"/>
    </location>
</feature>
<feature type="binding site" evidence="9">
    <location>
        <begin position="261"/>
        <end position="262"/>
    </location>
    <ligand>
        <name>ATP</name>
        <dbReference type="ChEBI" id="CHEBI:30616"/>
    </ligand>
</feature>
<feature type="binding site" evidence="9">
    <location>
        <begin position="41"/>
        <end position="47"/>
    </location>
    <ligand>
        <name>ATP</name>
        <dbReference type="ChEBI" id="CHEBI:30616"/>
    </ligand>
</feature>
<dbReference type="InterPro" id="IPR020058">
    <property type="entry name" value="Glu/Gln-tRNA-synth_Ib_cat-dom"/>
</dbReference>
<feature type="short sequence motif" description="'KMSKS' region" evidence="9">
    <location>
        <begin position="268"/>
        <end position="272"/>
    </location>
</feature>
<feature type="domain" description="Glutamyl/glutaminyl-tRNA synthetase class Ib catalytic" evidence="11">
    <location>
        <begin position="28"/>
        <end position="337"/>
    </location>
</feature>
<dbReference type="InterPro" id="IPR020056">
    <property type="entry name" value="Rbsml_bL25/Gln-tRNA_synth_N"/>
</dbReference>
<evidence type="ECO:0000256" key="10">
    <source>
        <dbReference type="RuleBase" id="RU363037"/>
    </source>
</evidence>
<dbReference type="PROSITE" id="PS00178">
    <property type="entry name" value="AA_TRNA_LIGASE_I"/>
    <property type="match status" value="1"/>
</dbReference>
<dbReference type="InterPro" id="IPR000924">
    <property type="entry name" value="Glu/Gln-tRNA-synth"/>
</dbReference>
<evidence type="ECO:0000256" key="3">
    <source>
        <dbReference type="ARBA" id="ARBA00022598"/>
    </source>
</evidence>
<dbReference type="NCBIfam" id="TIGR00440">
    <property type="entry name" value="glnS"/>
    <property type="match status" value="1"/>
</dbReference>
<accession>A0ABP3ND41</accession>
<dbReference type="Pfam" id="PF20974">
    <property type="entry name" value="tRNA-synt_1c_C2"/>
    <property type="match status" value="1"/>
</dbReference>
<comment type="subcellular location">
    <subcellularLocation>
        <location evidence="9">Cytoplasm</location>
    </subcellularLocation>
</comment>
<evidence type="ECO:0000259" key="11">
    <source>
        <dbReference type="Pfam" id="PF00749"/>
    </source>
</evidence>
<evidence type="ECO:0000256" key="5">
    <source>
        <dbReference type="ARBA" id="ARBA00022840"/>
    </source>
</evidence>
<dbReference type="EC" id="6.1.1.18" evidence="9"/>
<keyword evidence="4 9" id="KW-0547">Nucleotide-binding</keyword>
<dbReference type="RefSeq" id="WP_226765552.1">
    <property type="nucleotide sequence ID" value="NZ_BAAAEO010000001.1"/>
</dbReference>
<organism evidence="14 15">
    <name type="scientific">Rheinheimera aquimaris</name>
    <dbReference type="NCBI Taxonomy" id="412437"/>
    <lineage>
        <taxon>Bacteria</taxon>
        <taxon>Pseudomonadati</taxon>
        <taxon>Pseudomonadota</taxon>
        <taxon>Gammaproteobacteria</taxon>
        <taxon>Chromatiales</taxon>
        <taxon>Chromatiaceae</taxon>
        <taxon>Rheinheimera</taxon>
    </lineage>
</organism>
<dbReference type="GO" id="GO:0016874">
    <property type="term" value="F:ligase activity"/>
    <property type="evidence" value="ECO:0007669"/>
    <property type="project" value="UniProtKB-KW"/>
</dbReference>
<keyword evidence="5 9" id="KW-0067">ATP-binding</keyword>
<evidence type="ECO:0000256" key="9">
    <source>
        <dbReference type="HAMAP-Rule" id="MF_00126"/>
    </source>
</evidence>
<comment type="catalytic activity">
    <reaction evidence="8 9">
        <text>tRNA(Gln) + L-glutamine + ATP = L-glutaminyl-tRNA(Gln) + AMP + diphosphate</text>
        <dbReference type="Rhea" id="RHEA:20121"/>
        <dbReference type="Rhea" id="RHEA-COMP:9662"/>
        <dbReference type="Rhea" id="RHEA-COMP:9681"/>
        <dbReference type="ChEBI" id="CHEBI:30616"/>
        <dbReference type="ChEBI" id="CHEBI:33019"/>
        <dbReference type="ChEBI" id="CHEBI:58359"/>
        <dbReference type="ChEBI" id="CHEBI:78442"/>
        <dbReference type="ChEBI" id="CHEBI:78521"/>
        <dbReference type="ChEBI" id="CHEBI:456215"/>
        <dbReference type="EC" id="6.1.1.18"/>
    </reaction>
</comment>
<feature type="binding site" evidence="9">
    <location>
        <begin position="35"/>
        <end position="37"/>
    </location>
    <ligand>
        <name>ATP</name>
        <dbReference type="ChEBI" id="CHEBI:30616"/>
    </ligand>
</feature>
<evidence type="ECO:0000256" key="1">
    <source>
        <dbReference type="ARBA" id="ARBA00005594"/>
    </source>
</evidence>
<evidence type="ECO:0000313" key="15">
    <source>
        <dbReference type="Proteomes" id="UP001501169"/>
    </source>
</evidence>
<evidence type="ECO:0000259" key="13">
    <source>
        <dbReference type="Pfam" id="PF20974"/>
    </source>
</evidence>
<dbReference type="InterPro" id="IPR004514">
    <property type="entry name" value="Gln-tRNA-synth"/>
</dbReference>
<dbReference type="CDD" id="cd00807">
    <property type="entry name" value="GlnRS_core"/>
    <property type="match status" value="1"/>
</dbReference>
<feature type="domain" description="tRNA synthetases class I (E and Q) anti-codon binding" evidence="13">
    <location>
        <begin position="457"/>
        <end position="529"/>
    </location>
</feature>
<evidence type="ECO:0000256" key="6">
    <source>
        <dbReference type="ARBA" id="ARBA00022917"/>
    </source>
</evidence>
<dbReference type="InterPro" id="IPR020059">
    <property type="entry name" value="Glu/Gln-tRNA-synth_Ib_codon-bd"/>
</dbReference>
<dbReference type="InterPro" id="IPR020061">
    <property type="entry name" value="Glu_tRNA_lig_a-bdl"/>
</dbReference>
<dbReference type="Pfam" id="PF03950">
    <property type="entry name" value="tRNA-synt_1c_C"/>
    <property type="match status" value="1"/>
</dbReference>
<evidence type="ECO:0000256" key="7">
    <source>
        <dbReference type="ARBA" id="ARBA00023146"/>
    </source>
</evidence>
<evidence type="ECO:0000259" key="12">
    <source>
        <dbReference type="Pfam" id="PF03950"/>
    </source>
</evidence>
<dbReference type="Gene3D" id="2.40.240.10">
    <property type="entry name" value="Ribosomal Protein L25, Chain P"/>
    <property type="match status" value="2"/>
</dbReference>
<comment type="caution">
    <text evidence="14">The sequence shown here is derived from an EMBL/GenBank/DDBJ whole genome shotgun (WGS) entry which is preliminary data.</text>
</comment>
<evidence type="ECO:0000256" key="2">
    <source>
        <dbReference type="ARBA" id="ARBA00022490"/>
    </source>
</evidence>
<comment type="subunit">
    <text evidence="9">Monomer.</text>
</comment>
<name>A0ABP3ND41_9GAMM</name>